<dbReference type="EMBL" id="CP001342">
    <property type="protein sequence ID" value="ACL42031.1"/>
    <property type="molecule type" value="Genomic_DNA"/>
</dbReference>
<keyword evidence="4" id="KW-1185">Reference proteome</keyword>
<geneLocation type="plasmid" evidence="3 4">
    <name>pACHL01</name>
</geneLocation>
<evidence type="ECO:0000256" key="2">
    <source>
        <dbReference type="SAM" id="Phobius"/>
    </source>
</evidence>
<keyword evidence="2" id="KW-0472">Membrane</keyword>
<keyword evidence="2" id="KW-1133">Transmembrane helix</keyword>
<dbReference type="RefSeq" id="WP_012623048.1">
    <property type="nucleotide sequence ID" value="NC_011879.1"/>
</dbReference>
<keyword evidence="2" id="KW-0812">Transmembrane</keyword>
<gene>
    <name evidence="3" type="ordered locus">Achl_4080</name>
</gene>
<accession>B8HHY4</accession>
<proteinExistence type="predicted"/>
<name>B8HHY4_PSECP</name>
<reference evidence="3" key="1">
    <citation type="submission" date="2009-01" db="EMBL/GenBank/DDBJ databases">
        <title>Complete sequence of plasmid1 of Arthrobacter chlorophenolicus A6.</title>
        <authorList>
            <consortium name="US DOE Joint Genome Institute"/>
            <person name="Lucas S."/>
            <person name="Copeland A."/>
            <person name="Lapidus A."/>
            <person name="Glavina del Rio T."/>
            <person name="Tice H."/>
            <person name="Bruce D."/>
            <person name="Goodwin L."/>
            <person name="Pitluck S."/>
            <person name="Goltsman E."/>
            <person name="Clum A."/>
            <person name="Larimer F."/>
            <person name="Land M."/>
            <person name="Hauser L."/>
            <person name="Kyrpides N."/>
            <person name="Mikhailova N."/>
            <person name="Jansson J."/>
            <person name="Richardson P."/>
        </authorList>
    </citation>
    <scope>NUCLEOTIDE SEQUENCE [LARGE SCALE GENOMIC DNA]</scope>
    <source>
        <strain evidence="3">A6</strain>
        <plasmid evidence="3">pACHL01</plasmid>
    </source>
</reference>
<dbReference type="SUPFAM" id="SSF55486">
    <property type="entry name" value="Metalloproteases ('zincins'), catalytic domain"/>
    <property type="match status" value="1"/>
</dbReference>
<feature type="transmembrane region" description="Helical" evidence="2">
    <location>
        <begin position="119"/>
        <end position="144"/>
    </location>
</feature>
<dbReference type="Proteomes" id="UP000002505">
    <property type="component" value="Plasmid pACHL01"/>
</dbReference>
<dbReference type="InterPro" id="IPR024079">
    <property type="entry name" value="MetalloPept_cat_dom_sf"/>
</dbReference>
<evidence type="ECO:0000256" key="1">
    <source>
        <dbReference type="SAM" id="MobiDB-lite"/>
    </source>
</evidence>
<dbReference type="AlphaFoldDB" id="B8HHY4"/>
<feature type="region of interest" description="Disordered" evidence="1">
    <location>
        <begin position="171"/>
        <end position="201"/>
    </location>
</feature>
<dbReference type="GO" id="GO:0008237">
    <property type="term" value="F:metallopeptidase activity"/>
    <property type="evidence" value="ECO:0007669"/>
    <property type="project" value="InterPro"/>
</dbReference>
<dbReference type="Gene3D" id="3.40.390.10">
    <property type="entry name" value="Collagenase (Catalytic Domain)"/>
    <property type="match status" value="1"/>
</dbReference>
<dbReference type="KEGG" id="ach:Achl_4080"/>
<evidence type="ECO:0000313" key="3">
    <source>
        <dbReference type="EMBL" id="ACL42031.1"/>
    </source>
</evidence>
<organism evidence="3 4">
    <name type="scientific">Pseudarthrobacter chlorophenolicus (strain ATCC 700700 / DSM 12829 / CIP 107037 / JCM 12360 / KCTC 9906 / NCIMB 13794 / A6)</name>
    <name type="common">Arthrobacter chlorophenolicus</name>
    <dbReference type="NCBI Taxonomy" id="452863"/>
    <lineage>
        <taxon>Bacteria</taxon>
        <taxon>Bacillati</taxon>
        <taxon>Actinomycetota</taxon>
        <taxon>Actinomycetes</taxon>
        <taxon>Micrococcales</taxon>
        <taxon>Micrococcaceae</taxon>
        <taxon>Pseudarthrobacter</taxon>
    </lineage>
</organism>
<evidence type="ECO:0000313" key="4">
    <source>
        <dbReference type="Proteomes" id="UP000002505"/>
    </source>
</evidence>
<dbReference type="HOGENOM" id="CLU_055075_1_0_11"/>
<protein>
    <submittedName>
        <fullName evidence="3">Uncharacterized protein</fullName>
    </submittedName>
</protein>
<feature type="region of interest" description="Disordered" evidence="1">
    <location>
        <begin position="1"/>
        <end position="88"/>
    </location>
</feature>
<dbReference type="OrthoDB" id="4297752at2"/>
<sequence>MNDRSAETSDPPLTRRELRRREEAARGAQEAPKAAQDELPPAGPQVPAETARQPRSSPSGRVPQRAIDEAAGVTPPDTAGRSAAPGYDWEDAGTGTAYVRPPVRHPSRAKRFFRGIGQFFRGLWGFTKFVVLTGVLVAAGWFALTHFAPGFTADTVRLLASHGITDPFSGVFPEAQGATSRTGTGSPPPGTGASDHPLGVPVPTAANSNSYAFLRAGTDQPFVSYDPCRPIHYVIRTDNAPAGGGQAVTEAVAAVSRATGFVFINDGVTSETPALDRPAYQRERYGDRWAPVLFAWETTQEEPQFTEDWTPGSSTILGLGGSIGVTVDGSESAYVTGQVRLNAAALGTISQGPDGHTRLRAVVQHELAHVVGLDHVPDPAQLMAARMSGRITDFAAGDLTGLAVLGKGKCRPAL</sequence>
<keyword evidence="3" id="KW-0614">Plasmid</keyword>
<feature type="compositionally biased region" description="Basic and acidic residues" evidence="1">
    <location>
        <begin position="1"/>
        <end position="25"/>
    </location>
</feature>